<dbReference type="PANTHER" id="PTHR10907:SF47">
    <property type="entry name" value="REGUCALCIN"/>
    <property type="match status" value="1"/>
</dbReference>
<evidence type="ECO:0000256" key="14">
    <source>
        <dbReference type="PIRSR" id="PIRSR605511-1"/>
    </source>
</evidence>
<organism evidence="17 18">
    <name type="scientific">Gloeothece citriformis (strain PCC 7424)</name>
    <name type="common">Cyanothece sp. (strain PCC 7424)</name>
    <dbReference type="NCBI Taxonomy" id="65393"/>
    <lineage>
        <taxon>Bacteria</taxon>
        <taxon>Bacillati</taxon>
        <taxon>Cyanobacteriota</taxon>
        <taxon>Cyanophyceae</taxon>
        <taxon>Oscillatoriophycideae</taxon>
        <taxon>Chroococcales</taxon>
        <taxon>Aphanothecaceae</taxon>
        <taxon>Gloeothece</taxon>
        <taxon>Gloeothece citriformis</taxon>
    </lineage>
</organism>
<dbReference type="GO" id="GO:0030234">
    <property type="term" value="F:enzyme regulator activity"/>
    <property type="evidence" value="ECO:0007669"/>
    <property type="project" value="InterPro"/>
</dbReference>
<evidence type="ECO:0000256" key="3">
    <source>
        <dbReference type="ARBA" id="ARBA00001936"/>
    </source>
</evidence>
<dbReference type="PRINTS" id="PR01790">
    <property type="entry name" value="SMP30FAMILY"/>
</dbReference>
<evidence type="ECO:0000313" key="17">
    <source>
        <dbReference type="EMBL" id="ACK68536.1"/>
    </source>
</evidence>
<dbReference type="Proteomes" id="UP000002384">
    <property type="component" value="Chromosome"/>
</dbReference>
<keyword evidence="9" id="KW-0963">Cytoplasm</keyword>
<dbReference type="PANTHER" id="PTHR10907">
    <property type="entry name" value="REGUCALCIN"/>
    <property type="match status" value="1"/>
</dbReference>
<evidence type="ECO:0000256" key="9">
    <source>
        <dbReference type="ARBA" id="ARBA00022490"/>
    </source>
</evidence>
<dbReference type="SUPFAM" id="SSF63829">
    <property type="entry name" value="Calcium-dependent phosphotriesterase"/>
    <property type="match status" value="1"/>
</dbReference>
<sequence>MNNELELVVETQALLGECPCWDHHKQLLYWVDILNKQLHIYSPQNNTDRIIQLEEYVSCVVPRSSGGVVLGLATGFAALDLDSETVKFLAKPENHPPTNRFNDGKCDPAGRFLAGTMDFEQRENAGFLYTLESNLQIKQLLDHTTVANGMGWSPDYSTLYFIDSPTQTIFAFDYDLDQGTIKNRREAIKIPDGEGFPDGMTTDLEGMIWVALWAGAKVMRWNPNTGELLQTIPIPARNVTSCTFGGQNMNELYITTARQDMNEDDFQKYPQTGSLFKLKTDVVGMTNFEFRG</sequence>
<keyword evidence="18" id="KW-1185">Reference proteome</keyword>
<comment type="cofactor">
    <cofactor evidence="2">
        <name>Ca(2+)</name>
        <dbReference type="ChEBI" id="CHEBI:29108"/>
    </cofactor>
</comment>
<evidence type="ECO:0000256" key="7">
    <source>
        <dbReference type="ARBA" id="ARBA00013227"/>
    </source>
</evidence>
<keyword evidence="10 15" id="KW-0479">Metal-binding</keyword>
<evidence type="ECO:0000256" key="15">
    <source>
        <dbReference type="PIRSR" id="PIRSR605511-2"/>
    </source>
</evidence>
<evidence type="ECO:0000256" key="10">
    <source>
        <dbReference type="ARBA" id="ARBA00022723"/>
    </source>
</evidence>
<dbReference type="InterPro" id="IPR013658">
    <property type="entry name" value="SGL"/>
</dbReference>
<dbReference type="OrthoDB" id="2633250at2"/>
<dbReference type="PRINTS" id="PR01791">
    <property type="entry name" value="REGUCALCIN"/>
</dbReference>
<dbReference type="KEGG" id="cyc:PCC7424_0063"/>
<dbReference type="InterPro" id="IPR008367">
    <property type="entry name" value="Regucalcin"/>
</dbReference>
<evidence type="ECO:0000313" key="18">
    <source>
        <dbReference type="Proteomes" id="UP000002384"/>
    </source>
</evidence>
<dbReference type="HOGENOM" id="CLU_036110_3_2_3"/>
<dbReference type="AlphaFoldDB" id="B7K848"/>
<protein>
    <recommendedName>
        <fullName evidence="8">Regucalcin</fullName>
        <ecNumber evidence="7">3.1.1.17</ecNumber>
    </recommendedName>
    <alternativeName>
        <fullName evidence="13">Gluconolactonase</fullName>
    </alternativeName>
</protein>
<comment type="subcellular location">
    <subcellularLocation>
        <location evidence="5">Cytoplasm</location>
    </subcellularLocation>
</comment>
<feature type="binding site" evidence="15">
    <location>
        <position position="100"/>
    </location>
    <ligand>
        <name>substrate</name>
    </ligand>
</feature>
<feature type="binding site" evidence="15">
    <location>
        <position position="198"/>
    </location>
    <ligand>
        <name>a divalent metal cation</name>
        <dbReference type="ChEBI" id="CHEBI:60240"/>
    </ligand>
</feature>
<comment type="catalytic activity">
    <reaction evidence="1">
        <text>D-glucono-1,5-lactone + H2O = D-gluconate + H(+)</text>
        <dbReference type="Rhea" id="RHEA:10440"/>
        <dbReference type="ChEBI" id="CHEBI:15377"/>
        <dbReference type="ChEBI" id="CHEBI:15378"/>
        <dbReference type="ChEBI" id="CHEBI:16217"/>
        <dbReference type="ChEBI" id="CHEBI:18391"/>
        <dbReference type="EC" id="3.1.1.17"/>
    </reaction>
</comment>
<evidence type="ECO:0000256" key="2">
    <source>
        <dbReference type="ARBA" id="ARBA00001913"/>
    </source>
</evidence>
<evidence type="ECO:0000256" key="4">
    <source>
        <dbReference type="ARBA" id="ARBA00001946"/>
    </source>
</evidence>
<evidence type="ECO:0000256" key="5">
    <source>
        <dbReference type="ARBA" id="ARBA00004496"/>
    </source>
</evidence>
<evidence type="ECO:0000256" key="11">
    <source>
        <dbReference type="ARBA" id="ARBA00022801"/>
    </source>
</evidence>
<comment type="cofactor">
    <cofactor evidence="4">
        <name>Mg(2+)</name>
        <dbReference type="ChEBI" id="CHEBI:18420"/>
    </cofactor>
</comment>
<reference evidence="18" key="1">
    <citation type="journal article" date="2011" name="MBio">
        <title>Novel metabolic attributes of the genus Cyanothece, comprising a group of unicellular nitrogen-fixing Cyanobacteria.</title>
        <authorList>
            <person name="Bandyopadhyay A."/>
            <person name="Elvitigala T."/>
            <person name="Welsh E."/>
            <person name="Stockel J."/>
            <person name="Liberton M."/>
            <person name="Min H."/>
            <person name="Sherman L.A."/>
            <person name="Pakrasi H.B."/>
        </authorList>
    </citation>
    <scope>NUCLEOTIDE SEQUENCE [LARGE SCALE GENOMIC DNA]</scope>
    <source>
        <strain evidence="18">PCC 7424</strain>
    </source>
</reference>
<accession>B7K848</accession>
<feature type="binding site" evidence="15">
    <location>
        <position position="148"/>
    </location>
    <ligand>
        <name>a divalent metal cation</name>
        <dbReference type="ChEBI" id="CHEBI:60240"/>
    </ligand>
</feature>
<dbReference type="Gene3D" id="2.120.10.30">
    <property type="entry name" value="TolB, C-terminal domain"/>
    <property type="match status" value="1"/>
</dbReference>
<keyword evidence="11" id="KW-0378">Hydrolase</keyword>
<feature type="binding site" evidence="15">
    <location>
        <position position="120"/>
    </location>
    <ligand>
        <name>substrate</name>
    </ligand>
</feature>
<comment type="cofactor">
    <cofactor evidence="15">
        <name>Zn(2+)</name>
        <dbReference type="ChEBI" id="CHEBI:29105"/>
    </cofactor>
    <text evidence="15">Binds 1 divalent metal cation per subunit.</text>
</comment>
<dbReference type="STRING" id="65393.PCC7424_0063"/>
<evidence type="ECO:0000259" key="16">
    <source>
        <dbReference type="Pfam" id="PF08450"/>
    </source>
</evidence>
<comment type="cofactor">
    <cofactor evidence="3">
        <name>Mn(2+)</name>
        <dbReference type="ChEBI" id="CHEBI:29035"/>
    </cofactor>
</comment>
<dbReference type="InterPro" id="IPR005511">
    <property type="entry name" value="SMP-30"/>
</dbReference>
<dbReference type="EMBL" id="CP001291">
    <property type="protein sequence ID" value="ACK68536.1"/>
    <property type="molecule type" value="Genomic_DNA"/>
</dbReference>
<dbReference type="GO" id="GO:0005509">
    <property type="term" value="F:calcium ion binding"/>
    <property type="evidence" value="ECO:0007669"/>
    <property type="project" value="InterPro"/>
</dbReference>
<evidence type="ECO:0000256" key="12">
    <source>
        <dbReference type="ARBA" id="ARBA00022837"/>
    </source>
</evidence>
<feature type="domain" description="SMP-30/Gluconolactonase/LRE-like region" evidence="16">
    <location>
        <begin position="15"/>
        <end position="258"/>
    </location>
</feature>
<dbReference type="GO" id="GO:0005737">
    <property type="term" value="C:cytoplasm"/>
    <property type="evidence" value="ECO:0007669"/>
    <property type="project" value="UniProtKB-SubCell"/>
</dbReference>
<keyword evidence="12" id="KW-0106">Calcium</keyword>
<dbReference type="Pfam" id="PF08450">
    <property type="entry name" value="SGL"/>
    <property type="match status" value="1"/>
</dbReference>
<keyword evidence="15" id="KW-0862">Zinc</keyword>
<comment type="similarity">
    <text evidence="6">Belongs to the SMP-30/CGR1 family.</text>
</comment>
<feature type="active site" description="Proton donor/acceptor" evidence="14">
    <location>
        <position position="198"/>
    </location>
</feature>
<evidence type="ECO:0000256" key="8">
    <source>
        <dbReference type="ARBA" id="ARBA00016808"/>
    </source>
</evidence>
<dbReference type="eggNOG" id="COG3386">
    <property type="taxonomic scope" value="Bacteria"/>
</dbReference>
<gene>
    <name evidence="17" type="ordered locus">PCC7424_0063</name>
</gene>
<dbReference type="InterPro" id="IPR011042">
    <property type="entry name" value="6-blade_b-propeller_TolB-like"/>
</dbReference>
<feature type="binding site" evidence="15">
    <location>
        <position position="102"/>
    </location>
    <ligand>
        <name>substrate</name>
    </ligand>
</feature>
<dbReference type="GO" id="GO:0019853">
    <property type="term" value="P:L-ascorbic acid biosynthetic process"/>
    <property type="evidence" value="ECO:0007669"/>
    <property type="project" value="TreeGrafter"/>
</dbReference>
<evidence type="ECO:0000256" key="13">
    <source>
        <dbReference type="ARBA" id="ARBA00032464"/>
    </source>
</evidence>
<evidence type="ECO:0000256" key="1">
    <source>
        <dbReference type="ARBA" id="ARBA00001589"/>
    </source>
</evidence>
<dbReference type="EC" id="3.1.1.17" evidence="7"/>
<dbReference type="GO" id="GO:0004341">
    <property type="term" value="F:gluconolactonase activity"/>
    <property type="evidence" value="ECO:0007669"/>
    <property type="project" value="UniProtKB-EC"/>
</dbReference>
<feature type="binding site" evidence="15">
    <location>
        <position position="17"/>
    </location>
    <ligand>
        <name>a divalent metal cation</name>
        <dbReference type="ChEBI" id="CHEBI:60240"/>
    </ligand>
</feature>
<proteinExistence type="inferred from homology"/>
<evidence type="ECO:0000256" key="6">
    <source>
        <dbReference type="ARBA" id="ARBA00008853"/>
    </source>
</evidence>
<name>B7K848_GLOC7</name>